<accession>F2IEX8</accession>
<protein>
    <recommendedName>
        <fullName evidence="3">Lipoprotein</fullName>
    </recommendedName>
</protein>
<dbReference type="EMBL" id="CP002542">
    <property type="protein sequence ID" value="AEA42443.1"/>
    <property type="molecule type" value="Genomic_DNA"/>
</dbReference>
<name>F2IEX8_FLUTR</name>
<dbReference type="RefSeq" id="WP_013685217.1">
    <property type="nucleotide sequence ID" value="NC_015321.1"/>
</dbReference>
<dbReference type="HOGENOM" id="CLU_1335882_0_0_10"/>
<gene>
    <name evidence="1" type="ordered locus">Fluta_0437</name>
</gene>
<dbReference type="AlphaFoldDB" id="F2IEX8"/>
<dbReference type="KEGG" id="fte:Fluta_0437"/>
<dbReference type="STRING" id="755732.Fluta_0437"/>
<dbReference type="PROSITE" id="PS51257">
    <property type="entry name" value="PROKAR_LIPOPROTEIN"/>
    <property type="match status" value="1"/>
</dbReference>
<proteinExistence type="predicted"/>
<evidence type="ECO:0008006" key="3">
    <source>
        <dbReference type="Google" id="ProtNLM"/>
    </source>
</evidence>
<evidence type="ECO:0000313" key="2">
    <source>
        <dbReference type="Proteomes" id="UP000007463"/>
    </source>
</evidence>
<dbReference type="OrthoDB" id="1160950at2"/>
<reference evidence="1 2" key="1">
    <citation type="journal article" date="2011" name="Stand. Genomic Sci.">
        <title>Complete genome sequence of the gliding freshwater bacterium Fluviicola taffensis type strain (RW262).</title>
        <authorList>
            <person name="Woyke T."/>
            <person name="Chertkov O."/>
            <person name="Lapidus A."/>
            <person name="Nolan M."/>
            <person name="Lucas S."/>
            <person name="Del Rio T.G."/>
            <person name="Tice H."/>
            <person name="Cheng J.F."/>
            <person name="Tapia R."/>
            <person name="Han C."/>
            <person name="Goodwin L."/>
            <person name="Pitluck S."/>
            <person name="Liolios K."/>
            <person name="Pagani I."/>
            <person name="Ivanova N."/>
            <person name="Huntemann M."/>
            <person name="Mavromatis K."/>
            <person name="Mikhailova N."/>
            <person name="Pati A."/>
            <person name="Chen A."/>
            <person name="Palaniappan K."/>
            <person name="Land M."/>
            <person name="Hauser L."/>
            <person name="Brambilla E.M."/>
            <person name="Rohde M."/>
            <person name="Mwirichia R."/>
            <person name="Sikorski J."/>
            <person name="Tindall B.J."/>
            <person name="Goker M."/>
            <person name="Bristow J."/>
            <person name="Eisen J.A."/>
            <person name="Markowitz V."/>
            <person name="Hugenholtz P."/>
            <person name="Klenk H.P."/>
            <person name="Kyrpides N.C."/>
        </authorList>
    </citation>
    <scope>NUCLEOTIDE SEQUENCE [LARGE SCALE GENOMIC DNA]</scope>
    <source>
        <strain evidence="2">DSM 16823 / RW262 / RW262</strain>
    </source>
</reference>
<keyword evidence="2" id="KW-1185">Reference proteome</keyword>
<reference evidence="2" key="2">
    <citation type="submission" date="2011-02" db="EMBL/GenBank/DDBJ databases">
        <title>The complete genome of Fluviicola taffensis DSM 16823.</title>
        <authorList>
            <consortium name="US DOE Joint Genome Institute (JGI-PGF)"/>
            <person name="Lucas S."/>
            <person name="Copeland A."/>
            <person name="Lapidus A."/>
            <person name="Bruce D."/>
            <person name="Goodwin L."/>
            <person name="Pitluck S."/>
            <person name="Kyrpides N."/>
            <person name="Mavromatis K."/>
            <person name="Ivanova N."/>
            <person name="Mikhailova N."/>
            <person name="Pagani I."/>
            <person name="Chertkov O."/>
            <person name="Detter J.C."/>
            <person name="Han C."/>
            <person name="Tapia R."/>
            <person name="Land M."/>
            <person name="Hauser L."/>
            <person name="Markowitz V."/>
            <person name="Cheng J.-F."/>
            <person name="Hugenholtz P."/>
            <person name="Woyke T."/>
            <person name="Wu D."/>
            <person name="Tindall B."/>
            <person name="Pomrenke H.G."/>
            <person name="Brambilla E."/>
            <person name="Klenk H.-P."/>
            <person name="Eisen J.A."/>
        </authorList>
    </citation>
    <scope>NUCLEOTIDE SEQUENCE [LARGE SCALE GENOMIC DNA]</scope>
    <source>
        <strain evidence="2">DSM 16823 / RW262 / RW262</strain>
    </source>
</reference>
<sequence precursor="true">MRNSLNILFIFPLVLVGCKLSKQLKLEPESFLKWYSSEENSFKSSDTLNGICYSISAYPQEVSIAICAMNKCEPKQTLETDLKNKSQLNTYLLELTNLNSKGDLFSLGASKGMSRNEQLIYLNNDIKYALKAVTESGDTLVCVSVIYEPLLANSFRLMIDFESSKSVSIDRIIYADRLINNSLIEFQFKNNNRSNFPHLNLTNYE</sequence>
<organism evidence="1 2">
    <name type="scientific">Fluviicola taffensis (strain DSM 16823 / NCIMB 13979 / RW262)</name>
    <dbReference type="NCBI Taxonomy" id="755732"/>
    <lineage>
        <taxon>Bacteria</taxon>
        <taxon>Pseudomonadati</taxon>
        <taxon>Bacteroidota</taxon>
        <taxon>Flavobacteriia</taxon>
        <taxon>Flavobacteriales</taxon>
        <taxon>Crocinitomicaceae</taxon>
        <taxon>Fluviicola</taxon>
    </lineage>
</organism>
<evidence type="ECO:0000313" key="1">
    <source>
        <dbReference type="EMBL" id="AEA42443.1"/>
    </source>
</evidence>
<dbReference type="Proteomes" id="UP000007463">
    <property type="component" value="Chromosome"/>
</dbReference>